<dbReference type="InterPro" id="IPR006342">
    <property type="entry name" value="FkbM_mtfrase"/>
</dbReference>
<dbReference type="Gene3D" id="3.40.50.150">
    <property type="entry name" value="Vaccinia Virus protein VP39"/>
    <property type="match status" value="1"/>
</dbReference>
<dbReference type="EMBL" id="UINC01001563">
    <property type="protein sequence ID" value="SUZ83712.1"/>
    <property type="molecule type" value="Genomic_DNA"/>
</dbReference>
<dbReference type="Pfam" id="PF05050">
    <property type="entry name" value="Methyltransf_21"/>
    <property type="match status" value="1"/>
</dbReference>
<sequence>MKLKYYLKKKYNQFRFNLCANENPLYLFFYKYLYRPPKNSLSEFLDKYSKKNAPLTFLQIGANDGFIYDPIQKFIKRDNWKGIMLEPQPTVFKQYLTKIHAKRKEILPINAAVSENNRKTLLYTLAFSKERWATGLSSFNKAVLLEKIKDGTILKKAKKEGINLPKNKEDWIEAIEINSISPNTLISKFGKEKINLLAIDTEGFDFEIIKMLNLSKISPEVIIFEEIHFDQPTINSCQTYLKNYGYTYNRIGKDVYATKF</sequence>
<proteinExistence type="predicted"/>
<evidence type="ECO:0000259" key="1">
    <source>
        <dbReference type="Pfam" id="PF05050"/>
    </source>
</evidence>
<organism evidence="2">
    <name type="scientific">marine metagenome</name>
    <dbReference type="NCBI Taxonomy" id="408172"/>
    <lineage>
        <taxon>unclassified sequences</taxon>
        <taxon>metagenomes</taxon>
        <taxon>ecological metagenomes</taxon>
    </lineage>
</organism>
<evidence type="ECO:0000313" key="2">
    <source>
        <dbReference type="EMBL" id="SUZ83712.1"/>
    </source>
</evidence>
<dbReference type="InterPro" id="IPR029063">
    <property type="entry name" value="SAM-dependent_MTases_sf"/>
</dbReference>
<gene>
    <name evidence="2" type="ORF">METZ01_LOCUS36566</name>
</gene>
<dbReference type="SUPFAM" id="SSF53335">
    <property type="entry name" value="S-adenosyl-L-methionine-dependent methyltransferases"/>
    <property type="match status" value="1"/>
</dbReference>
<feature type="domain" description="Methyltransferase FkbM" evidence="1">
    <location>
        <begin position="59"/>
        <end position="248"/>
    </location>
</feature>
<dbReference type="AlphaFoldDB" id="A0A381QWA9"/>
<reference evidence="2" key="1">
    <citation type="submission" date="2018-05" db="EMBL/GenBank/DDBJ databases">
        <authorList>
            <person name="Lanie J.A."/>
            <person name="Ng W.-L."/>
            <person name="Kazmierczak K.M."/>
            <person name="Andrzejewski T.M."/>
            <person name="Davidsen T.M."/>
            <person name="Wayne K.J."/>
            <person name="Tettelin H."/>
            <person name="Glass J.I."/>
            <person name="Rusch D."/>
            <person name="Podicherti R."/>
            <person name="Tsui H.-C.T."/>
            <person name="Winkler M.E."/>
        </authorList>
    </citation>
    <scope>NUCLEOTIDE SEQUENCE</scope>
</reference>
<protein>
    <recommendedName>
        <fullName evidence="1">Methyltransferase FkbM domain-containing protein</fullName>
    </recommendedName>
</protein>
<dbReference type="NCBIfam" id="TIGR01444">
    <property type="entry name" value="fkbM_fam"/>
    <property type="match status" value="1"/>
</dbReference>
<accession>A0A381QWA9</accession>
<name>A0A381QWA9_9ZZZZ</name>